<dbReference type="PANTHER" id="PTHR43744">
    <property type="entry name" value="ABC TRANSPORTER PERMEASE PROTEIN MG189-RELATED-RELATED"/>
    <property type="match status" value="1"/>
</dbReference>
<reference evidence="9 10" key="1">
    <citation type="submission" date="2015-05" db="EMBL/GenBank/DDBJ databases">
        <title>Comparison of genome.</title>
        <authorList>
            <person name="Zheng Z."/>
            <person name="Sun M."/>
        </authorList>
    </citation>
    <scope>NUCLEOTIDE SEQUENCE [LARGE SCALE GENOMIC DNA]</scope>
    <source>
        <strain evidence="9 10">G25-74</strain>
    </source>
</reference>
<dbReference type="PATRIC" id="fig|217031.6.peg.2245"/>
<dbReference type="STRING" id="217031.ABB05_10555"/>
<keyword evidence="10" id="KW-1185">Reference proteome</keyword>
<feature type="transmembrane region" description="Helical" evidence="7">
    <location>
        <begin position="107"/>
        <end position="131"/>
    </location>
</feature>
<dbReference type="InterPro" id="IPR035906">
    <property type="entry name" value="MetI-like_sf"/>
</dbReference>
<accession>A0A177ZU96</accession>
<evidence type="ECO:0000256" key="2">
    <source>
        <dbReference type="ARBA" id="ARBA00022448"/>
    </source>
</evidence>
<evidence type="ECO:0000313" key="9">
    <source>
        <dbReference type="EMBL" id="OAK71404.1"/>
    </source>
</evidence>
<evidence type="ECO:0000256" key="5">
    <source>
        <dbReference type="ARBA" id="ARBA00022989"/>
    </source>
</evidence>
<protein>
    <submittedName>
        <fullName evidence="9">ABC transporter permease</fullName>
    </submittedName>
</protein>
<keyword evidence="3" id="KW-1003">Cell membrane</keyword>
<feature type="domain" description="ABC transmembrane type-1" evidence="8">
    <location>
        <begin position="72"/>
        <end position="266"/>
    </location>
</feature>
<dbReference type="EMBL" id="LDJR01000045">
    <property type="protein sequence ID" value="OAK71404.1"/>
    <property type="molecule type" value="Genomic_DNA"/>
</dbReference>
<dbReference type="RefSeq" id="WP_064468081.1">
    <property type="nucleotide sequence ID" value="NZ_LDJR01000045.1"/>
</dbReference>
<comment type="caution">
    <text evidence="9">The sequence shown here is derived from an EMBL/GenBank/DDBJ whole genome shotgun (WGS) entry which is preliminary data.</text>
</comment>
<evidence type="ECO:0000259" key="8">
    <source>
        <dbReference type="PROSITE" id="PS50928"/>
    </source>
</evidence>
<keyword evidence="5 7" id="KW-1133">Transmembrane helix</keyword>
<organism evidence="9 10">
    <name type="scientific">Lederbergia galactosidilytica</name>
    <dbReference type="NCBI Taxonomy" id="217031"/>
    <lineage>
        <taxon>Bacteria</taxon>
        <taxon>Bacillati</taxon>
        <taxon>Bacillota</taxon>
        <taxon>Bacilli</taxon>
        <taxon>Bacillales</taxon>
        <taxon>Bacillaceae</taxon>
        <taxon>Lederbergia</taxon>
    </lineage>
</organism>
<keyword evidence="2 7" id="KW-0813">Transport</keyword>
<dbReference type="CDD" id="cd06261">
    <property type="entry name" value="TM_PBP2"/>
    <property type="match status" value="1"/>
</dbReference>
<proteinExistence type="inferred from homology"/>
<sequence length="283" mass="31902">MFDKASSVEKPILYLLLCVIGFALIIPFIYMISIALTTPATTVKMDFTIFPREFHWKNFLQVYQNKEILTYFKNSVILVVFAIIGQVLSSSFVAYGFSRLHGRGKNILFIILLGTMMIPGQVMMIPQFIIFSKLGWVNTLLPLIVPNFFANAFNVFLLRQFISGIPRELDEAAKIDGLGYFGIYWRIIMPLLTPILIAIGIFTFNTNWGMFMEPLIYINDVAKMPLALGVQIISATFSTNAIPDWNIVMVASLLLTGPMIIVFFFGQKYMFQANINAGSAGIK</sequence>
<evidence type="ECO:0000256" key="4">
    <source>
        <dbReference type="ARBA" id="ARBA00022692"/>
    </source>
</evidence>
<feature type="transmembrane region" description="Helical" evidence="7">
    <location>
        <begin position="183"/>
        <end position="204"/>
    </location>
</feature>
<dbReference type="Gene3D" id="1.10.3720.10">
    <property type="entry name" value="MetI-like"/>
    <property type="match status" value="1"/>
</dbReference>
<dbReference type="PROSITE" id="PS50928">
    <property type="entry name" value="ABC_TM1"/>
    <property type="match status" value="1"/>
</dbReference>
<dbReference type="OrthoDB" id="9771544at2"/>
<dbReference type="InterPro" id="IPR000515">
    <property type="entry name" value="MetI-like"/>
</dbReference>
<evidence type="ECO:0000256" key="6">
    <source>
        <dbReference type="ARBA" id="ARBA00023136"/>
    </source>
</evidence>
<evidence type="ECO:0000256" key="7">
    <source>
        <dbReference type="RuleBase" id="RU363032"/>
    </source>
</evidence>
<feature type="transmembrane region" description="Helical" evidence="7">
    <location>
        <begin position="245"/>
        <end position="265"/>
    </location>
</feature>
<dbReference type="Pfam" id="PF00528">
    <property type="entry name" value="BPD_transp_1"/>
    <property type="match status" value="1"/>
</dbReference>
<dbReference type="GO" id="GO:0055085">
    <property type="term" value="P:transmembrane transport"/>
    <property type="evidence" value="ECO:0007669"/>
    <property type="project" value="InterPro"/>
</dbReference>
<dbReference type="GO" id="GO:0005886">
    <property type="term" value="C:plasma membrane"/>
    <property type="evidence" value="ECO:0007669"/>
    <property type="project" value="UniProtKB-SubCell"/>
</dbReference>
<feature type="transmembrane region" description="Helical" evidence="7">
    <location>
        <begin position="76"/>
        <end position="95"/>
    </location>
</feature>
<comment type="similarity">
    <text evidence="7">Belongs to the binding-protein-dependent transport system permease family.</text>
</comment>
<dbReference type="Proteomes" id="UP000077881">
    <property type="component" value="Unassembled WGS sequence"/>
</dbReference>
<dbReference type="AlphaFoldDB" id="A0A177ZU96"/>
<keyword evidence="6 7" id="KW-0472">Membrane</keyword>
<keyword evidence="4 7" id="KW-0812">Transmembrane</keyword>
<feature type="transmembrane region" description="Helical" evidence="7">
    <location>
        <begin position="12"/>
        <end position="36"/>
    </location>
</feature>
<feature type="transmembrane region" description="Helical" evidence="7">
    <location>
        <begin position="143"/>
        <end position="162"/>
    </location>
</feature>
<evidence type="ECO:0000256" key="3">
    <source>
        <dbReference type="ARBA" id="ARBA00022475"/>
    </source>
</evidence>
<comment type="subcellular location">
    <subcellularLocation>
        <location evidence="1 7">Cell membrane</location>
        <topology evidence="1 7">Multi-pass membrane protein</topology>
    </subcellularLocation>
</comment>
<evidence type="ECO:0000313" key="10">
    <source>
        <dbReference type="Proteomes" id="UP000077881"/>
    </source>
</evidence>
<evidence type="ECO:0000256" key="1">
    <source>
        <dbReference type="ARBA" id="ARBA00004651"/>
    </source>
</evidence>
<name>A0A177ZU96_9BACI</name>
<dbReference type="PANTHER" id="PTHR43744:SF8">
    <property type="entry name" value="SN-GLYCEROL-3-PHOSPHATE TRANSPORT SYSTEM PERMEASE PROTEIN UGPE"/>
    <property type="match status" value="1"/>
</dbReference>
<dbReference type="SUPFAM" id="SSF161098">
    <property type="entry name" value="MetI-like"/>
    <property type="match status" value="1"/>
</dbReference>
<gene>
    <name evidence="9" type="ORF">ABB05_10555</name>
</gene>